<evidence type="ECO:0000256" key="1">
    <source>
        <dbReference type="SAM" id="MobiDB-lite"/>
    </source>
</evidence>
<reference evidence="2 3" key="1">
    <citation type="submission" date="2024-06" db="EMBL/GenBank/DDBJ databases">
        <title>Complete genome of Phlyctema vagabunda strain 19-DSS-EL-015.</title>
        <authorList>
            <person name="Fiorenzani C."/>
        </authorList>
    </citation>
    <scope>NUCLEOTIDE SEQUENCE [LARGE SCALE GENOMIC DNA]</scope>
    <source>
        <strain evidence="2 3">19-DSS-EL-015</strain>
    </source>
</reference>
<protein>
    <submittedName>
        <fullName evidence="2">Uncharacterized protein</fullName>
    </submittedName>
</protein>
<keyword evidence="3" id="KW-1185">Reference proteome</keyword>
<comment type="caution">
    <text evidence="2">The sequence shown here is derived from an EMBL/GenBank/DDBJ whole genome shotgun (WGS) entry which is preliminary data.</text>
</comment>
<proteinExistence type="predicted"/>
<evidence type="ECO:0000313" key="2">
    <source>
        <dbReference type="EMBL" id="KAL3420604.1"/>
    </source>
</evidence>
<gene>
    <name evidence="2" type="ORF">PVAG01_07049</name>
</gene>
<accession>A0ABR4PBB7</accession>
<name>A0ABR4PBB7_9HELO</name>
<dbReference type="Proteomes" id="UP001629113">
    <property type="component" value="Unassembled WGS sequence"/>
</dbReference>
<feature type="region of interest" description="Disordered" evidence="1">
    <location>
        <begin position="1"/>
        <end position="20"/>
    </location>
</feature>
<organism evidence="2 3">
    <name type="scientific">Phlyctema vagabunda</name>
    <dbReference type="NCBI Taxonomy" id="108571"/>
    <lineage>
        <taxon>Eukaryota</taxon>
        <taxon>Fungi</taxon>
        <taxon>Dikarya</taxon>
        <taxon>Ascomycota</taxon>
        <taxon>Pezizomycotina</taxon>
        <taxon>Leotiomycetes</taxon>
        <taxon>Helotiales</taxon>
        <taxon>Dermateaceae</taxon>
        <taxon>Phlyctema</taxon>
    </lineage>
</organism>
<dbReference type="EMBL" id="JBFCZG010000006">
    <property type="protein sequence ID" value="KAL3420604.1"/>
    <property type="molecule type" value="Genomic_DNA"/>
</dbReference>
<sequence length="235" mass="25495">MALGSGKWPPVTRGRVIPPEPRMLNPLDSLSHPPTVISRLFEASTLLDNVYTALNQPTSQISFNIDEATMLVKTLQSFEVVMEQEMRGSPKLFCSSIALSTTALLFTAENGSKPAAACVSKEAAMQANAFLDFLIDDIVERVAVLAGNNALATESGIPPFLALLLYKAAAITTARLHNDVEPDVNLRRLKILRNGLARLASRWLAAGRFLDLMDEDTTPRVLRALKVMSGTSSDS</sequence>
<evidence type="ECO:0000313" key="3">
    <source>
        <dbReference type="Proteomes" id="UP001629113"/>
    </source>
</evidence>